<keyword evidence="2" id="KW-0732">Signal</keyword>
<evidence type="ECO:0000256" key="8">
    <source>
        <dbReference type="PIRSR" id="PIRSR618044-2"/>
    </source>
</evidence>
<accession>A0A2Z4UA17</accession>
<organism evidence="11 12">
    <name type="scientific">Blautia argi</name>
    <dbReference type="NCBI Taxonomy" id="1912897"/>
    <lineage>
        <taxon>Bacteria</taxon>
        <taxon>Bacillati</taxon>
        <taxon>Bacillota</taxon>
        <taxon>Clostridia</taxon>
        <taxon>Lachnospirales</taxon>
        <taxon>Lachnospiraceae</taxon>
        <taxon>Blautia</taxon>
    </lineage>
</organism>
<dbReference type="GO" id="GO:0006508">
    <property type="term" value="P:proteolysis"/>
    <property type="evidence" value="ECO:0007669"/>
    <property type="project" value="InterPro"/>
</dbReference>
<evidence type="ECO:0000256" key="3">
    <source>
        <dbReference type="ARBA" id="ARBA00022801"/>
    </source>
</evidence>
<dbReference type="PRINTS" id="PR00725">
    <property type="entry name" value="DADACBPTASE1"/>
</dbReference>
<dbReference type="PANTHER" id="PTHR21581">
    <property type="entry name" value="D-ALANYL-D-ALANINE CARBOXYPEPTIDASE"/>
    <property type="match status" value="1"/>
</dbReference>
<keyword evidence="6" id="KW-0961">Cell wall biogenesis/degradation</keyword>
<sequence length="316" mass="34872">MQKKRRRKRRKHILWGFLLFLTIAYGLLAGVTWVGGYFGKKFSSLETSIGKPEIELNKLNSKAAILRELDSGKVLGRKEEDKRIYPASLTKIMTVVLAMEKLGNLEHTTVLESDIFPELYAEGASMAGFAPGDQVSYRDLFYGAMLPSGAECCEALARVCEGTEAAFAESMNEKAEELEMKHTHFTNATGLHNKNHYTTAEDLSRLLSYALKNPEFYEIFTSKSHTMAPTTSQPGGFTVYSTMGQEMERNQITEEGILGGKTGYTSQAGLCLGSLISINGKKYILITAGASGTHDTEPKHILDAAEVCEQLRNTCL</sequence>
<dbReference type="AlphaFoldDB" id="A0A2Z4UA17"/>
<dbReference type="GO" id="GO:0071555">
    <property type="term" value="P:cell wall organization"/>
    <property type="evidence" value="ECO:0007669"/>
    <property type="project" value="UniProtKB-KW"/>
</dbReference>
<reference evidence="12" key="1">
    <citation type="submission" date="2018-06" db="EMBL/GenBank/DDBJ databases">
        <title>Description of Blautia argi sp. nov., a new anaerobic isolated from dog feces.</title>
        <authorList>
            <person name="Chang Y.-H."/>
            <person name="Paek J."/>
            <person name="Shin Y."/>
        </authorList>
    </citation>
    <scope>NUCLEOTIDE SEQUENCE [LARGE SCALE GENOMIC DNA]</scope>
    <source>
        <strain evidence="12">KCTC 15426</strain>
    </source>
</reference>
<evidence type="ECO:0000313" key="12">
    <source>
        <dbReference type="Proteomes" id="UP000250003"/>
    </source>
</evidence>
<dbReference type="GO" id="GO:0009252">
    <property type="term" value="P:peptidoglycan biosynthetic process"/>
    <property type="evidence" value="ECO:0007669"/>
    <property type="project" value="UniProtKB-KW"/>
</dbReference>
<dbReference type="GO" id="GO:0008360">
    <property type="term" value="P:regulation of cell shape"/>
    <property type="evidence" value="ECO:0007669"/>
    <property type="project" value="UniProtKB-KW"/>
</dbReference>
<dbReference type="InterPro" id="IPR018044">
    <property type="entry name" value="Peptidase_S11"/>
</dbReference>
<dbReference type="Pfam" id="PF00768">
    <property type="entry name" value="Peptidase_S11"/>
    <property type="match status" value="1"/>
</dbReference>
<dbReference type="GO" id="GO:0009002">
    <property type="term" value="F:serine-type D-Ala-D-Ala carboxypeptidase activity"/>
    <property type="evidence" value="ECO:0007669"/>
    <property type="project" value="InterPro"/>
</dbReference>
<keyword evidence="11" id="KW-0645">Protease</keyword>
<dbReference type="EMBL" id="CP030280">
    <property type="protein sequence ID" value="AWY97891.1"/>
    <property type="molecule type" value="Genomic_DNA"/>
</dbReference>
<dbReference type="KEGG" id="blau:DQQ01_06725"/>
<dbReference type="Proteomes" id="UP000250003">
    <property type="component" value="Chromosome"/>
</dbReference>
<evidence type="ECO:0000256" key="2">
    <source>
        <dbReference type="ARBA" id="ARBA00022729"/>
    </source>
</evidence>
<keyword evidence="4" id="KW-0133">Cell shape</keyword>
<keyword evidence="12" id="KW-1185">Reference proteome</keyword>
<evidence type="ECO:0000259" key="10">
    <source>
        <dbReference type="Pfam" id="PF00768"/>
    </source>
</evidence>
<evidence type="ECO:0000256" key="7">
    <source>
        <dbReference type="PIRSR" id="PIRSR618044-1"/>
    </source>
</evidence>
<dbReference type="OrthoDB" id="9791132at2"/>
<comment type="similarity">
    <text evidence="1 9">Belongs to the peptidase S11 family.</text>
</comment>
<feature type="active site" description="Proton acceptor" evidence="7">
    <location>
        <position position="91"/>
    </location>
</feature>
<evidence type="ECO:0000256" key="5">
    <source>
        <dbReference type="ARBA" id="ARBA00022984"/>
    </source>
</evidence>
<proteinExistence type="inferred from homology"/>
<keyword evidence="3" id="KW-0378">Hydrolase</keyword>
<dbReference type="PANTHER" id="PTHR21581:SF6">
    <property type="entry name" value="TRAFFICKING PROTEIN PARTICLE COMPLEX SUBUNIT 12"/>
    <property type="match status" value="1"/>
</dbReference>
<evidence type="ECO:0000256" key="4">
    <source>
        <dbReference type="ARBA" id="ARBA00022960"/>
    </source>
</evidence>
<feature type="active site" description="Acyl-ester intermediate" evidence="7">
    <location>
        <position position="88"/>
    </location>
</feature>
<dbReference type="SUPFAM" id="SSF56601">
    <property type="entry name" value="beta-lactamase/transpeptidase-like"/>
    <property type="match status" value="1"/>
</dbReference>
<evidence type="ECO:0000256" key="6">
    <source>
        <dbReference type="ARBA" id="ARBA00023316"/>
    </source>
</evidence>
<keyword evidence="5" id="KW-0573">Peptidoglycan synthesis</keyword>
<feature type="active site" evidence="7">
    <location>
        <position position="148"/>
    </location>
</feature>
<name>A0A2Z4UA17_9FIRM</name>
<dbReference type="Gene3D" id="3.40.710.10">
    <property type="entry name" value="DD-peptidase/beta-lactamase superfamily"/>
    <property type="match status" value="1"/>
</dbReference>
<evidence type="ECO:0000256" key="9">
    <source>
        <dbReference type="RuleBase" id="RU004016"/>
    </source>
</evidence>
<evidence type="ECO:0000313" key="11">
    <source>
        <dbReference type="EMBL" id="AWY97891.1"/>
    </source>
</evidence>
<gene>
    <name evidence="11" type="ORF">DQQ01_06725</name>
</gene>
<feature type="domain" description="Peptidase S11 D-alanyl-D-alanine carboxypeptidase A N-terminal" evidence="10">
    <location>
        <begin position="58"/>
        <end position="291"/>
    </location>
</feature>
<protein>
    <submittedName>
        <fullName evidence="11">D-alanyl-D-alanine carboxypeptidase</fullName>
    </submittedName>
</protein>
<dbReference type="InterPro" id="IPR012338">
    <property type="entry name" value="Beta-lactam/transpept-like"/>
</dbReference>
<dbReference type="RefSeq" id="WP_111919427.1">
    <property type="nucleotide sequence ID" value="NZ_CAUWHR010000024.1"/>
</dbReference>
<keyword evidence="11" id="KW-0121">Carboxypeptidase</keyword>
<feature type="binding site" evidence="8">
    <location>
        <position position="261"/>
    </location>
    <ligand>
        <name>substrate</name>
    </ligand>
</feature>
<dbReference type="InterPro" id="IPR001967">
    <property type="entry name" value="Peptidase_S11_N"/>
</dbReference>
<evidence type="ECO:0000256" key="1">
    <source>
        <dbReference type="ARBA" id="ARBA00007164"/>
    </source>
</evidence>